<keyword evidence="5 7" id="KW-1133">Transmembrane helix</keyword>
<feature type="domain" description="ABC3 transporter permease C-terminal" evidence="8">
    <location>
        <begin position="257"/>
        <end position="367"/>
    </location>
</feature>
<dbReference type="Pfam" id="PF02687">
    <property type="entry name" value="FtsX"/>
    <property type="match status" value="1"/>
</dbReference>
<dbReference type="InterPro" id="IPR003838">
    <property type="entry name" value="ABC3_permease_C"/>
</dbReference>
<sequence length="376" mass="40907">MILEIACRNLFHDRVRLAVTLTGIVFAVVLVTIQCGLFLGFITTISGVVDNSQADLWVTSRGVKTFDIAMPMPESRVQQVLGVEGVADAAGMVVDFSFWKKPDGGQESIEIIAFEKRKGLGGPWNMIEGDATRLDAEDSVIMDALYLEKLGVTSLGEQVEIVAHRARVMGFTIGIRSFTTSPYVFTDYRNGHLYSRFAPGQITYVLVRADPGANLDELRRRVAAQVAHVDVFTTREFSQKTREYWMLSTGAGGALVLAAVLGLVVGMVIVAQTLYATTMDHLPEFATLKAMGAPDGYILRIIMGQAVISALLGYGLGMGICFAIAHLRRYGETAIILSPPLALGMFFLTLFMCVAASVISIRKVLVIDPAIVFKGR</sequence>
<evidence type="ECO:0000256" key="5">
    <source>
        <dbReference type="ARBA" id="ARBA00022989"/>
    </source>
</evidence>
<feature type="domain" description="MacB-like periplasmic core" evidence="9">
    <location>
        <begin position="18"/>
        <end position="224"/>
    </location>
</feature>
<evidence type="ECO:0000256" key="3">
    <source>
        <dbReference type="ARBA" id="ARBA00022475"/>
    </source>
</evidence>
<dbReference type="InterPro" id="IPR051125">
    <property type="entry name" value="ABC-4/HrtB_transporter"/>
</dbReference>
<feature type="transmembrane region" description="Helical" evidence="7">
    <location>
        <begin position="297"/>
        <end position="325"/>
    </location>
</feature>
<dbReference type="Pfam" id="PF12704">
    <property type="entry name" value="MacB_PCD"/>
    <property type="match status" value="1"/>
</dbReference>
<evidence type="ECO:0000256" key="1">
    <source>
        <dbReference type="ARBA" id="ARBA00004651"/>
    </source>
</evidence>
<keyword evidence="4 7" id="KW-0812">Transmembrane</keyword>
<dbReference type="PANTHER" id="PTHR43738">
    <property type="entry name" value="ABC TRANSPORTER, MEMBRANE PROTEIN"/>
    <property type="match status" value="1"/>
</dbReference>
<feature type="transmembrane region" description="Helical" evidence="7">
    <location>
        <begin position="337"/>
        <end position="359"/>
    </location>
</feature>
<feature type="transmembrane region" description="Helical" evidence="7">
    <location>
        <begin position="244"/>
        <end position="277"/>
    </location>
</feature>
<dbReference type="PIRSF" id="PIRSF031773">
    <property type="entry name" value="DevC"/>
    <property type="match status" value="1"/>
</dbReference>
<proteinExistence type="predicted"/>
<evidence type="ECO:0000256" key="2">
    <source>
        <dbReference type="ARBA" id="ARBA00022448"/>
    </source>
</evidence>
<protein>
    <submittedName>
        <fullName evidence="10">ABC transporter permease</fullName>
    </submittedName>
</protein>
<evidence type="ECO:0000256" key="6">
    <source>
        <dbReference type="ARBA" id="ARBA00023136"/>
    </source>
</evidence>
<organism evidence="10 11">
    <name type="scientific">Nitratidesulfovibrio liaohensis</name>
    <dbReference type="NCBI Taxonomy" id="2604158"/>
    <lineage>
        <taxon>Bacteria</taxon>
        <taxon>Pseudomonadati</taxon>
        <taxon>Thermodesulfobacteriota</taxon>
        <taxon>Desulfovibrionia</taxon>
        <taxon>Desulfovibrionales</taxon>
        <taxon>Desulfovibrionaceae</taxon>
        <taxon>Nitratidesulfovibrio</taxon>
    </lineage>
</organism>
<gene>
    <name evidence="10" type="ORF">KPS_000823</name>
</gene>
<evidence type="ECO:0000313" key="11">
    <source>
        <dbReference type="Proteomes" id="UP001180616"/>
    </source>
</evidence>
<dbReference type="EMBL" id="CP133659">
    <property type="protein sequence ID" value="WMW66260.1"/>
    <property type="molecule type" value="Genomic_DNA"/>
</dbReference>
<dbReference type="PANTHER" id="PTHR43738:SF1">
    <property type="entry name" value="HEMIN TRANSPORT SYSTEM PERMEASE PROTEIN HRTB-RELATED"/>
    <property type="match status" value="1"/>
</dbReference>
<evidence type="ECO:0000256" key="7">
    <source>
        <dbReference type="SAM" id="Phobius"/>
    </source>
</evidence>
<keyword evidence="2" id="KW-0813">Transport</keyword>
<feature type="transmembrane region" description="Helical" evidence="7">
    <location>
        <begin position="18"/>
        <end position="42"/>
    </location>
</feature>
<name>A0ABY9R3C3_9BACT</name>
<keyword evidence="6 7" id="KW-0472">Membrane</keyword>
<dbReference type="Proteomes" id="UP001180616">
    <property type="component" value="Chromosome"/>
</dbReference>
<evidence type="ECO:0000313" key="10">
    <source>
        <dbReference type="EMBL" id="WMW66260.1"/>
    </source>
</evidence>
<dbReference type="RefSeq" id="WP_309542164.1">
    <property type="nucleotide sequence ID" value="NZ_CP133659.1"/>
</dbReference>
<evidence type="ECO:0000256" key="4">
    <source>
        <dbReference type="ARBA" id="ARBA00022692"/>
    </source>
</evidence>
<dbReference type="InterPro" id="IPR005891">
    <property type="entry name" value="DevC"/>
</dbReference>
<evidence type="ECO:0000259" key="8">
    <source>
        <dbReference type="Pfam" id="PF02687"/>
    </source>
</evidence>
<reference evidence="10" key="1">
    <citation type="submission" date="2023-09" db="EMBL/GenBank/DDBJ databases">
        <authorList>
            <consortium name="CW5 consortium"/>
            <person name="Lu C.-W."/>
        </authorList>
    </citation>
    <scope>NUCLEOTIDE SEQUENCE</scope>
    <source>
        <strain evidence="10">KPS</strain>
    </source>
</reference>
<accession>A0ABY9R3C3</accession>
<dbReference type="InterPro" id="IPR025857">
    <property type="entry name" value="MacB_PCD"/>
</dbReference>
<evidence type="ECO:0000259" key="9">
    <source>
        <dbReference type="Pfam" id="PF12704"/>
    </source>
</evidence>
<keyword evidence="3" id="KW-1003">Cell membrane</keyword>
<comment type="subcellular location">
    <subcellularLocation>
        <location evidence="1">Cell membrane</location>
        <topology evidence="1">Multi-pass membrane protein</topology>
    </subcellularLocation>
</comment>
<keyword evidence="11" id="KW-1185">Reference proteome</keyword>